<accession>A0AAV2R5S5</accession>
<reference evidence="1 2" key="1">
    <citation type="submission" date="2024-05" db="EMBL/GenBank/DDBJ databases">
        <authorList>
            <person name="Wallberg A."/>
        </authorList>
    </citation>
    <scope>NUCLEOTIDE SEQUENCE [LARGE SCALE GENOMIC DNA]</scope>
</reference>
<dbReference type="EMBL" id="CAXKWB010016750">
    <property type="protein sequence ID" value="CAL4117000.1"/>
    <property type="molecule type" value="Genomic_DNA"/>
</dbReference>
<comment type="caution">
    <text evidence="1">The sequence shown here is derived from an EMBL/GenBank/DDBJ whole genome shotgun (WGS) entry which is preliminary data.</text>
</comment>
<proteinExistence type="predicted"/>
<protein>
    <submittedName>
        <fullName evidence="1">Uncharacterized protein</fullName>
    </submittedName>
</protein>
<gene>
    <name evidence="1" type="ORF">MNOR_LOCUS21092</name>
</gene>
<sequence length="101" mass="11052">MKSWVTKKAFYHHKFGSVCKDVQSGGDAVVYTCAAATSATTRAVPLLMPILGPLLPSQRLLHLDTVPAAPTVALTRLSQYLQHTSLSSQQVRSWNIQNTFP</sequence>
<evidence type="ECO:0000313" key="1">
    <source>
        <dbReference type="EMBL" id="CAL4117000.1"/>
    </source>
</evidence>
<dbReference type="Proteomes" id="UP001497623">
    <property type="component" value="Unassembled WGS sequence"/>
</dbReference>
<keyword evidence="2" id="KW-1185">Reference proteome</keyword>
<organism evidence="1 2">
    <name type="scientific">Meganyctiphanes norvegica</name>
    <name type="common">Northern krill</name>
    <name type="synonym">Thysanopoda norvegica</name>
    <dbReference type="NCBI Taxonomy" id="48144"/>
    <lineage>
        <taxon>Eukaryota</taxon>
        <taxon>Metazoa</taxon>
        <taxon>Ecdysozoa</taxon>
        <taxon>Arthropoda</taxon>
        <taxon>Crustacea</taxon>
        <taxon>Multicrustacea</taxon>
        <taxon>Malacostraca</taxon>
        <taxon>Eumalacostraca</taxon>
        <taxon>Eucarida</taxon>
        <taxon>Euphausiacea</taxon>
        <taxon>Euphausiidae</taxon>
        <taxon>Meganyctiphanes</taxon>
    </lineage>
</organism>
<evidence type="ECO:0000313" key="2">
    <source>
        <dbReference type="Proteomes" id="UP001497623"/>
    </source>
</evidence>
<name>A0AAV2R5S5_MEGNR</name>
<dbReference type="AlphaFoldDB" id="A0AAV2R5S5"/>